<keyword evidence="15" id="KW-1185">Reference proteome</keyword>
<evidence type="ECO:0000256" key="2">
    <source>
        <dbReference type="ARBA" id="ARBA00008551"/>
    </source>
</evidence>
<keyword evidence="3" id="KW-0699">rRNA-binding</keyword>
<evidence type="ECO:0000256" key="10">
    <source>
        <dbReference type="ARBA" id="ARBA00023274"/>
    </source>
</evidence>
<comment type="similarity">
    <text evidence="2">Belongs to the mitochondrion-specific ribosomal protein mS39 family.</text>
</comment>
<dbReference type="GO" id="GO:1990904">
    <property type="term" value="C:ribonucleoprotein complex"/>
    <property type="evidence" value="ECO:0007669"/>
    <property type="project" value="UniProtKB-KW"/>
</dbReference>
<accession>A0A195FJM9</accession>
<organism evidence="14 15">
    <name type="scientific">Trachymyrmex septentrionalis</name>
    <dbReference type="NCBI Taxonomy" id="34720"/>
    <lineage>
        <taxon>Eukaryota</taxon>
        <taxon>Metazoa</taxon>
        <taxon>Ecdysozoa</taxon>
        <taxon>Arthropoda</taxon>
        <taxon>Hexapoda</taxon>
        <taxon>Insecta</taxon>
        <taxon>Pterygota</taxon>
        <taxon>Neoptera</taxon>
        <taxon>Endopterygota</taxon>
        <taxon>Hymenoptera</taxon>
        <taxon>Apocrita</taxon>
        <taxon>Aculeata</taxon>
        <taxon>Formicoidea</taxon>
        <taxon>Formicidae</taxon>
        <taxon>Myrmicinae</taxon>
        <taxon>Trachymyrmex</taxon>
    </lineage>
</organism>
<evidence type="ECO:0000313" key="15">
    <source>
        <dbReference type="Proteomes" id="UP000078541"/>
    </source>
</evidence>
<evidence type="ECO:0000256" key="3">
    <source>
        <dbReference type="ARBA" id="ARBA00022730"/>
    </source>
</evidence>
<proteinExistence type="inferred from homology"/>
<feature type="compositionally biased region" description="Basic residues" evidence="12">
    <location>
        <begin position="132"/>
        <end position="145"/>
    </location>
</feature>
<feature type="signal peptide" evidence="13">
    <location>
        <begin position="1"/>
        <end position="16"/>
    </location>
</feature>
<keyword evidence="9" id="KW-0496">Mitochondrion</keyword>
<keyword evidence="10" id="KW-0687">Ribonucleoprotein</keyword>
<evidence type="ECO:0000256" key="7">
    <source>
        <dbReference type="ARBA" id="ARBA00022946"/>
    </source>
</evidence>
<dbReference type="Pfam" id="PF13812">
    <property type="entry name" value="PPR_3"/>
    <property type="match status" value="1"/>
</dbReference>
<dbReference type="GO" id="GO:0043024">
    <property type="term" value="F:ribosomal small subunit binding"/>
    <property type="evidence" value="ECO:0007669"/>
    <property type="project" value="InterPro"/>
</dbReference>
<dbReference type="STRING" id="34720.A0A195FJM9"/>
<keyword evidence="8" id="KW-0689">Ribosomal protein</keyword>
<feature type="region of interest" description="Disordered" evidence="12">
    <location>
        <begin position="130"/>
        <end position="150"/>
    </location>
</feature>
<keyword evidence="13" id="KW-0732">Signal</keyword>
<dbReference type="InterPro" id="IPR055063">
    <property type="entry name" value="Rib_mS39_PPR"/>
</dbReference>
<dbReference type="GO" id="GO:0019843">
    <property type="term" value="F:rRNA binding"/>
    <property type="evidence" value="ECO:0007669"/>
    <property type="project" value="UniProtKB-KW"/>
</dbReference>
<feature type="chain" id="PRO_5008271473" description="Small ribosomal subunit protein mS39" evidence="13">
    <location>
        <begin position="17"/>
        <end position="810"/>
    </location>
</feature>
<evidence type="ECO:0000256" key="1">
    <source>
        <dbReference type="ARBA" id="ARBA00004173"/>
    </source>
</evidence>
<dbReference type="Pfam" id="PF22330">
    <property type="entry name" value="Rib_mS39_PPR"/>
    <property type="match status" value="1"/>
</dbReference>
<evidence type="ECO:0000256" key="11">
    <source>
        <dbReference type="ARBA" id="ARBA00035134"/>
    </source>
</evidence>
<dbReference type="PANTHER" id="PTHR16276">
    <property type="entry name" value="PENTATRICOPEPTIDE REPEAT DOMAIN-CONTAINING PROTEIN 3"/>
    <property type="match status" value="1"/>
</dbReference>
<dbReference type="InterPro" id="IPR037387">
    <property type="entry name" value="PTCD3"/>
</dbReference>
<evidence type="ECO:0000256" key="8">
    <source>
        <dbReference type="ARBA" id="ARBA00022980"/>
    </source>
</evidence>
<evidence type="ECO:0000256" key="6">
    <source>
        <dbReference type="ARBA" id="ARBA00022884"/>
    </source>
</evidence>
<keyword evidence="6" id="KW-0694">RNA-binding</keyword>
<dbReference type="GO" id="GO:0005840">
    <property type="term" value="C:ribosome"/>
    <property type="evidence" value="ECO:0007669"/>
    <property type="project" value="UniProtKB-KW"/>
</dbReference>
<dbReference type="GO" id="GO:0032543">
    <property type="term" value="P:mitochondrial translation"/>
    <property type="evidence" value="ECO:0007669"/>
    <property type="project" value="InterPro"/>
</dbReference>
<dbReference type="InterPro" id="IPR011990">
    <property type="entry name" value="TPR-like_helical_dom_sf"/>
</dbReference>
<protein>
    <recommendedName>
        <fullName evidence="11">Small ribosomal subunit protein mS39</fullName>
    </recommendedName>
</protein>
<sequence>MCCLFVRACVYARARALCVCTYTRLSVPREAPGFSFHRNSDGSLFLSERPYFEDRQCGASVNDLWFTRSDLGLRFVIRKITSCFPYSFRRKKPTWCLTTRVPAGPFNGFGPGLRLARSCIANWSGMTTVESKRRRRKKKERRKGREGRGNGFLPGRIASLPWVPNLQAPRDLDSGFLLSKEEEMCVLWIHNIQIPNRIERGPTDILKALESTISRDYTAPHYKFHDDPFLIPQSSMQNRSYALAKESGRKTAMWVREEHRDLFQHKVADPEIKAFVPLPIYTEESKVTEETLLYEISNGNVANCITIYDLLKGEMTIPTKQALLELLCFYNNNERTDEWLETHWYKLKQKSKWLSYSQIDVLFEFLKEQEPKIAAAAYTAMICGLAKYLRADKAWHFYDESQGKNIPLSVNGYNAMISLVPMLKQEDLKSKSLTYIYRAMTTNGITPNIHTFNAALNVATTLKTNQSALDFTRETLADITKFKLKPSLTTYYYLLKILSRFGDASYNNFIKILTSLKNETITVQNENDLNFFIVAMEMASQQFCDRQAGEMVNELLLTGENYKFINNNKREYFYYRMYLELILATEEFETFFKLYSKLVPHVIIPEPAVMNAILEALKLHPVQTATQYIPKLWSHMIMFSYLNREELLENILHLMSVHCKPVSDSPLNAQFAEMALTIWDHIQAQNSKRLQHVFVSNTIIGNIILLLLRANNFTKTTEIISLLVRSPHLIKNGQTITTEHINQIFELCLAQAYVPAIFTLLEYVTFHSLEGAGEMAGKLYKTVSLTLNQENILASLVGNDVLQLQISDKT</sequence>
<dbReference type="EMBL" id="KQ981512">
    <property type="protein sequence ID" value="KYN40865.1"/>
    <property type="molecule type" value="Genomic_DNA"/>
</dbReference>
<keyword evidence="4" id="KW-0677">Repeat</keyword>
<dbReference type="PANTHER" id="PTHR16276:SF1">
    <property type="entry name" value="SMALL RIBOSOMAL SUBUNIT PROTEIN MS39"/>
    <property type="match status" value="1"/>
</dbReference>
<comment type="subcellular location">
    <subcellularLocation>
        <location evidence="1">Mitochondrion</location>
    </subcellularLocation>
</comment>
<dbReference type="GO" id="GO:0005739">
    <property type="term" value="C:mitochondrion"/>
    <property type="evidence" value="ECO:0007669"/>
    <property type="project" value="UniProtKB-SubCell"/>
</dbReference>
<evidence type="ECO:0000256" key="4">
    <source>
        <dbReference type="ARBA" id="ARBA00022737"/>
    </source>
</evidence>
<keyword evidence="7" id="KW-0809">Transit peptide</keyword>
<evidence type="ECO:0000256" key="5">
    <source>
        <dbReference type="ARBA" id="ARBA00022845"/>
    </source>
</evidence>
<evidence type="ECO:0000256" key="9">
    <source>
        <dbReference type="ARBA" id="ARBA00023128"/>
    </source>
</evidence>
<dbReference type="Proteomes" id="UP000078541">
    <property type="component" value="Unassembled WGS sequence"/>
</dbReference>
<dbReference type="AlphaFoldDB" id="A0A195FJM9"/>
<gene>
    <name evidence="14" type="ORF">ALC56_04756</name>
</gene>
<dbReference type="InterPro" id="IPR002885">
    <property type="entry name" value="PPR_rpt"/>
</dbReference>
<evidence type="ECO:0000256" key="13">
    <source>
        <dbReference type="SAM" id="SignalP"/>
    </source>
</evidence>
<reference evidence="14 15" key="1">
    <citation type="submission" date="2016-03" db="EMBL/GenBank/DDBJ databases">
        <title>Trachymyrmex septentrionalis WGS genome.</title>
        <authorList>
            <person name="Nygaard S."/>
            <person name="Hu H."/>
            <person name="Boomsma J."/>
            <person name="Zhang G."/>
        </authorList>
    </citation>
    <scope>NUCLEOTIDE SEQUENCE [LARGE SCALE GENOMIC DNA]</scope>
    <source>
        <strain evidence="14">Tsep2-gDNA-1</strain>
        <tissue evidence="14">Whole body</tissue>
    </source>
</reference>
<evidence type="ECO:0000256" key="12">
    <source>
        <dbReference type="SAM" id="MobiDB-lite"/>
    </source>
</evidence>
<name>A0A195FJM9_9HYME</name>
<evidence type="ECO:0000313" key="14">
    <source>
        <dbReference type="EMBL" id="KYN40865.1"/>
    </source>
</evidence>
<dbReference type="Gene3D" id="1.25.40.10">
    <property type="entry name" value="Tetratricopeptide repeat domain"/>
    <property type="match status" value="2"/>
</dbReference>
<dbReference type="GO" id="GO:0006417">
    <property type="term" value="P:regulation of translation"/>
    <property type="evidence" value="ECO:0007669"/>
    <property type="project" value="UniProtKB-KW"/>
</dbReference>
<keyword evidence="5" id="KW-0810">Translation regulation</keyword>